<keyword evidence="3" id="KW-1185">Reference proteome</keyword>
<name>A0A9N9WAH6_9HYPO</name>
<dbReference type="EMBL" id="CABFOC020000007">
    <property type="protein sequence ID" value="CAH0044911.1"/>
    <property type="molecule type" value="Genomic_DNA"/>
</dbReference>
<evidence type="ECO:0000256" key="1">
    <source>
        <dbReference type="SAM" id="MobiDB-lite"/>
    </source>
</evidence>
<comment type="caution">
    <text evidence="2">The sequence shown here is derived from an EMBL/GenBank/DDBJ whole genome shotgun (WGS) entry which is preliminary data.</text>
</comment>
<organism evidence="2 3">
    <name type="scientific">Clonostachys solani</name>
    <dbReference type="NCBI Taxonomy" id="160281"/>
    <lineage>
        <taxon>Eukaryota</taxon>
        <taxon>Fungi</taxon>
        <taxon>Dikarya</taxon>
        <taxon>Ascomycota</taxon>
        <taxon>Pezizomycotina</taxon>
        <taxon>Sordariomycetes</taxon>
        <taxon>Hypocreomycetidae</taxon>
        <taxon>Hypocreales</taxon>
        <taxon>Bionectriaceae</taxon>
        <taxon>Clonostachys</taxon>
    </lineage>
</organism>
<feature type="region of interest" description="Disordered" evidence="1">
    <location>
        <begin position="60"/>
        <end position="124"/>
    </location>
</feature>
<feature type="compositionally biased region" description="Polar residues" evidence="1">
    <location>
        <begin position="84"/>
        <end position="93"/>
    </location>
</feature>
<feature type="region of interest" description="Disordered" evidence="1">
    <location>
        <begin position="164"/>
        <end position="189"/>
    </location>
</feature>
<proteinExistence type="predicted"/>
<reference evidence="2" key="1">
    <citation type="submission" date="2021-10" db="EMBL/GenBank/DDBJ databases">
        <authorList>
            <person name="Piombo E."/>
        </authorList>
    </citation>
    <scope>NUCLEOTIDE SEQUENCE</scope>
</reference>
<accession>A0A9N9WAH6</accession>
<sequence length="312" mass="34368">MVLNLTFHSRLSLAASTAIIITESSKPWQNGGVDDGDHDRRFHAQAMMVNVSLPDLKATEQNESNHRSGPAQLHRVTRRGTRSDYPSRSSAINSKCPVADYKLRPRGIVEPGSNPTANSGGPKHQMLSHLLERRPPFCCFSLWRCYYNISVSPQYGYGHKYVLSEPSSSPSPESASSSPDSSSLNNDNEISHDTIKIGLSPSDVELVDSDELSSVGSSSTFRPVTGTRPFHKFNGKTRFLPPGNTALRRVSSKEETNQCPGTTLACMVHFFETDYGSQRAVEKAGMVPTTNIQTYDFPLLQQNLLSSRECES</sequence>
<evidence type="ECO:0000313" key="3">
    <source>
        <dbReference type="Proteomes" id="UP000775872"/>
    </source>
</evidence>
<evidence type="ECO:0000313" key="2">
    <source>
        <dbReference type="EMBL" id="CAH0044911.1"/>
    </source>
</evidence>
<protein>
    <submittedName>
        <fullName evidence="2">Uncharacterized protein</fullName>
    </submittedName>
</protein>
<feature type="compositionally biased region" description="Low complexity" evidence="1">
    <location>
        <begin position="164"/>
        <end position="183"/>
    </location>
</feature>
<gene>
    <name evidence="2" type="ORF">CSOL1703_00010651</name>
</gene>
<dbReference type="Proteomes" id="UP000775872">
    <property type="component" value="Unassembled WGS sequence"/>
</dbReference>
<dbReference type="AlphaFoldDB" id="A0A9N9WAH6"/>